<organism evidence="6 7">
    <name type="scientific">Pseudosulfitobacter pseudonitzschiae</name>
    <dbReference type="NCBI Taxonomy" id="1402135"/>
    <lineage>
        <taxon>Bacteria</taxon>
        <taxon>Pseudomonadati</taxon>
        <taxon>Pseudomonadota</taxon>
        <taxon>Alphaproteobacteria</taxon>
        <taxon>Rhodobacterales</taxon>
        <taxon>Roseobacteraceae</taxon>
        <taxon>Pseudosulfitobacter</taxon>
    </lineage>
</organism>
<geneLocation type="plasmid" evidence="6 7">
    <name>pSMR1-3</name>
</geneLocation>
<keyword evidence="7" id="KW-1185">Reference proteome</keyword>
<evidence type="ECO:0000256" key="4">
    <source>
        <dbReference type="ARBA" id="ARBA00023163"/>
    </source>
</evidence>
<dbReference type="SUPFAM" id="SSF46785">
    <property type="entry name" value="Winged helix' DNA-binding domain"/>
    <property type="match status" value="1"/>
</dbReference>
<dbReference type="KEGG" id="spse:SULPSESMR1_04517"/>
<dbReference type="PROSITE" id="PS50931">
    <property type="entry name" value="HTH_LYSR"/>
    <property type="match status" value="1"/>
</dbReference>
<dbReference type="InterPro" id="IPR005119">
    <property type="entry name" value="LysR_subst-bd"/>
</dbReference>
<protein>
    <submittedName>
        <fullName evidence="6">HTH-type transcriptional regulator SyrM 1</fullName>
    </submittedName>
</protein>
<evidence type="ECO:0000313" key="7">
    <source>
        <dbReference type="Proteomes" id="UP000199754"/>
    </source>
</evidence>
<evidence type="ECO:0000259" key="5">
    <source>
        <dbReference type="PROSITE" id="PS50931"/>
    </source>
</evidence>
<comment type="similarity">
    <text evidence="1">Belongs to the LysR transcriptional regulatory family.</text>
</comment>
<proteinExistence type="inferred from homology"/>
<evidence type="ECO:0000256" key="3">
    <source>
        <dbReference type="ARBA" id="ARBA00023125"/>
    </source>
</evidence>
<dbReference type="InterPro" id="IPR050389">
    <property type="entry name" value="LysR-type_TF"/>
</dbReference>
<dbReference type="InterPro" id="IPR036388">
    <property type="entry name" value="WH-like_DNA-bd_sf"/>
</dbReference>
<reference evidence="6 7" key="1">
    <citation type="submission" date="2017-07" db="EMBL/GenBank/DDBJ databases">
        <title>Genome Sequence of Sulfitobacter pseudonitzschiae Strain SMR1 Isolated from a culture of the Diatom Skeletonema marinoi.</title>
        <authorList>
            <person name="Topel M."/>
            <person name="Pinder M.I.M."/>
            <person name="Johansson O.N."/>
            <person name="Kourtchenko O."/>
            <person name="Godhe A."/>
            <person name="Clarke A.K."/>
        </authorList>
    </citation>
    <scope>NUCLEOTIDE SEQUENCE [LARGE SCALE GENOMIC DNA]</scope>
    <source>
        <strain evidence="6 7">SMR1</strain>
        <plasmid evidence="6 7">pSMR1-3</plasmid>
    </source>
</reference>
<feature type="domain" description="HTH lysR-type" evidence="5">
    <location>
        <begin position="18"/>
        <end position="75"/>
    </location>
</feature>
<dbReference type="EMBL" id="CP022418">
    <property type="protein sequence ID" value="ASM75236.1"/>
    <property type="molecule type" value="Genomic_DNA"/>
</dbReference>
<dbReference type="Pfam" id="PF00126">
    <property type="entry name" value="HTH_1"/>
    <property type="match status" value="1"/>
</dbReference>
<keyword evidence="6" id="KW-0614">Plasmid</keyword>
<evidence type="ECO:0000256" key="1">
    <source>
        <dbReference type="ARBA" id="ARBA00009437"/>
    </source>
</evidence>
<name>A0A221K8C2_9RHOB</name>
<dbReference type="InterPro" id="IPR036390">
    <property type="entry name" value="WH_DNA-bd_sf"/>
</dbReference>
<dbReference type="GO" id="GO:0003677">
    <property type="term" value="F:DNA binding"/>
    <property type="evidence" value="ECO:0007669"/>
    <property type="project" value="UniProtKB-KW"/>
</dbReference>
<sequence length="317" mass="35884">MDEWGQPGKIKHQVEPQIDTRQIRIFLSVLELGSVTRAANALGITQPAVSQVLRRLRDMTDDPLLVRSGSKLIPTIRAEEMLGPLRTSLKTIDAAFQSDQSFDPARDDLVFRIASADCMEAFFLPRFISEIRKSAPNARIHLRSIVSGYDYAMALEKGELDLVIANWPGPPGNLRTVRLMTDEMVCIVGPDHDLKETERVTLDDYMGLEHVAPSPFSPRVQGPIDGKLAELGLFRNIRVIVPEFNIVPYVLMSTDLVFTSSVSFARHYELFLPIRSIPAPPEFGTMQFYLLWHERAQASPMNRWLRAEMIRIARDLE</sequence>
<dbReference type="SUPFAM" id="SSF53850">
    <property type="entry name" value="Periplasmic binding protein-like II"/>
    <property type="match status" value="1"/>
</dbReference>
<dbReference type="PANTHER" id="PTHR30118:SF6">
    <property type="entry name" value="HTH-TYPE TRANSCRIPTIONAL REGULATOR LEUO"/>
    <property type="match status" value="1"/>
</dbReference>
<dbReference type="Proteomes" id="UP000199754">
    <property type="component" value="Plasmid pSMR1-3"/>
</dbReference>
<dbReference type="AlphaFoldDB" id="A0A221K8C2"/>
<dbReference type="Pfam" id="PF03466">
    <property type="entry name" value="LysR_substrate"/>
    <property type="match status" value="1"/>
</dbReference>
<gene>
    <name evidence="6" type="primary">syrM1</name>
    <name evidence="6" type="ORF">SULPSESMR1_04517</name>
</gene>
<dbReference type="InterPro" id="IPR000847">
    <property type="entry name" value="LysR_HTH_N"/>
</dbReference>
<dbReference type="Gene3D" id="1.10.10.10">
    <property type="entry name" value="Winged helix-like DNA-binding domain superfamily/Winged helix DNA-binding domain"/>
    <property type="match status" value="1"/>
</dbReference>
<keyword evidence="2" id="KW-0805">Transcription regulation</keyword>
<dbReference type="PRINTS" id="PR00039">
    <property type="entry name" value="HTHLYSR"/>
</dbReference>
<dbReference type="PANTHER" id="PTHR30118">
    <property type="entry name" value="HTH-TYPE TRANSCRIPTIONAL REGULATOR LEUO-RELATED"/>
    <property type="match status" value="1"/>
</dbReference>
<evidence type="ECO:0000313" key="6">
    <source>
        <dbReference type="EMBL" id="ASM75236.1"/>
    </source>
</evidence>
<keyword evidence="3" id="KW-0238">DNA-binding</keyword>
<dbReference type="GO" id="GO:0003700">
    <property type="term" value="F:DNA-binding transcription factor activity"/>
    <property type="evidence" value="ECO:0007669"/>
    <property type="project" value="InterPro"/>
</dbReference>
<accession>A0A221K8C2</accession>
<dbReference type="Gene3D" id="3.40.190.10">
    <property type="entry name" value="Periplasmic binding protein-like II"/>
    <property type="match status" value="2"/>
</dbReference>
<evidence type="ECO:0000256" key="2">
    <source>
        <dbReference type="ARBA" id="ARBA00023015"/>
    </source>
</evidence>
<keyword evidence="4" id="KW-0804">Transcription</keyword>